<evidence type="ECO:0000313" key="8">
    <source>
        <dbReference type="Proteomes" id="UP000464374"/>
    </source>
</evidence>
<feature type="transmembrane region" description="Helical" evidence="6">
    <location>
        <begin position="74"/>
        <end position="98"/>
    </location>
</feature>
<keyword evidence="5 6" id="KW-0472">Membrane</keyword>
<protein>
    <submittedName>
        <fullName evidence="7">Lipopolysaccharide biosynthesis protein</fullName>
    </submittedName>
</protein>
<feature type="transmembrane region" description="Helical" evidence="6">
    <location>
        <begin position="169"/>
        <end position="189"/>
    </location>
</feature>
<evidence type="ECO:0000256" key="6">
    <source>
        <dbReference type="SAM" id="Phobius"/>
    </source>
</evidence>
<dbReference type="RefSeq" id="WP_162662550.1">
    <property type="nucleotide sequence ID" value="NZ_CP048020.1"/>
</dbReference>
<keyword evidence="4 6" id="KW-1133">Transmembrane helix</keyword>
<feature type="transmembrane region" description="Helical" evidence="6">
    <location>
        <begin position="380"/>
        <end position="398"/>
    </location>
</feature>
<organism evidence="7 8">
    <name type="scientific">Treponema vincentii</name>
    <dbReference type="NCBI Taxonomy" id="69710"/>
    <lineage>
        <taxon>Bacteria</taxon>
        <taxon>Pseudomonadati</taxon>
        <taxon>Spirochaetota</taxon>
        <taxon>Spirochaetia</taxon>
        <taxon>Spirochaetales</taxon>
        <taxon>Treponemataceae</taxon>
        <taxon>Treponema</taxon>
    </lineage>
</organism>
<feature type="transmembrane region" description="Helical" evidence="6">
    <location>
        <begin position="37"/>
        <end position="54"/>
    </location>
</feature>
<proteinExistence type="predicted"/>
<evidence type="ECO:0000313" key="7">
    <source>
        <dbReference type="EMBL" id="QHX42559.1"/>
    </source>
</evidence>
<accession>A0A6P1XZP1</accession>
<feature type="transmembrane region" description="Helical" evidence="6">
    <location>
        <begin position="110"/>
        <end position="129"/>
    </location>
</feature>
<reference evidence="7 8" key="1">
    <citation type="submission" date="2020-01" db="EMBL/GenBank/DDBJ databases">
        <title>Complete genome sequence of a human oral phylogroup 1 Treponema sp. strain ATCC 700766, originally isolated from periodontitis dental plaque.</title>
        <authorList>
            <person name="Chan Y."/>
            <person name="Huo Y.-B."/>
            <person name="Yu X.-L."/>
            <person name="Zeng H."/>
            <person name="Leung W.-K."/>
            <person name="Watt R.M."/>
        </authorList>
    </citation>
    <scope>NUCLEOTIDE SEQUENCE [LARGE SCALE GENOMIC DNA]</scope>
    <source>
        <strain evidence="7 8">OMZ 804</strain>
    </source>
</reference>
<dbReference type="Pfam" id="PF01943">
    <property type="entry name" value="Polysacc_synt"/>
    <property type="match status" value="1"/>
</dbReference>
<feature type="transmembrane region" description="Helical" evidence="6">
    <location>
        <begin position="12"/>
        <end position="31"/>
    </location>
</feature>
<dbReference type="InterPro" id="IPR002797">
    <property type="entry name" value="Polysacc_synth"/>
</dbReference>
<keyword evidence="2" id="KW-1003">Cell membrane</keyword>
<feature type="transmembrane region" description="Helical" evidence="6">
    <location>
        <begin position="209"/>
        <end position="226"/>
    </location>
</feature>
<keyword evidence="3 6" id="KW-0812">Transmembrane</keyword>
<dbReference type="PANTHER" id="PTHR30250">
    <property type="entry name" value="PST FAMILY PREDICTED COLANIC ACID TRANSPORTER"/>
    <property type="match status" value="1"/>
</dbReference>
<gene>
    <name evidence="7" type="ORF">GWP43_02840</name>
</gene>
<evidence type="ECO:0000256" key="2">
    <source>
        <dbReference type="ARBA" id="ARBA00022475"/>
    </source>
</evidence>
<dbReference type="Proteomes" id="UP000464374">
    <property type="component" value="Chromosome"/>
</dbReference>
<feature type="transmembrane region" description="Helical" evidence="6">
    <location>
        <begin position="141"/>
        <end position="163"/>
    </location>
</feature>
<evidence type="ECO:0000256" key="3">
    <source>
        <dbReference type="ARBA" id="ARBA00022692"/>
    </source>
</evidence>
<dbReference type="KEGG" id="trz:GWP43_02840"/>
<evidence type="ECO:0000256" key="4">
    <source>
        <dbReference type="ARBA" id="ARBA00022989"/>
    </source>
</evidence>
<comment type="subcellular location">
    <subcellularLocation>
        <location evidence="1">Cell membrane</location>
        <topology evidence="1">Multi-pass membrane protein</topology>
    </subcellularLocation>
</comment>
<dbReference type="InterPro" id="IPR050833">
    <property type="entry name" value="Poly_Biosynth_Transport"/>
</dbReference>
<evidence type="ECO:0000256" key="5">
    <source>
        <dbReference type="ARBA" id="ARBA00023136"/>
    </source>
</evidence>
<dbReference type="AlphaFoldDB" id="A0A6P1XZP1"/>
<dbReference type="EMBL" id="CP048020">
    <property type="protein sequence ID" value="QHX42559.1"/>
    <property type="molecule type" value="Genomic_DNA"/>
</dbReference>
<feature type="transmembrane region" description="Helical" evidence="6">
    <location>
        <begin position="410"/>
        <end position="428"/>
    </location>
</feature>
<dbReference type="PANTHER" id="PTHR30250:SF11">
    <property type="entry name" value="O-ANTIGEN TRANSPORTER-RELATED"/>
    <property type="match status" value="1"/>
</dbReference>
<feature type="transmembrane region" description="Helical" evidence="6">
    <location>
        <begin position="434"/>
        <end position="451"/>
    </location>
</feature>
<feature type="transmembrane region" description="Helical" evidence="6">
    <location>
        <begin position="246"/>
        <end position="267"/>
    </location>
</feature>
<sequence length="469" mass="54537">MLKKLLQFSIGSFAAAAVSFFTTPVVTYFIIPEYFGVATLFSTVAVFLFPIINFGTDQAFMRFFYEKKGDDRYILLWSCLFPCFCIFIFLCTGLLIFSHRVSLYFFDKDIPYLVVLLCIDLFFRLIQRYSILTIRMQQKALLFSLLNFFLSITNTMTIIIYSLCFEKSYLAIIYGGIVSNLVASIIAILIEHKFWFSKFRITSVGIREVLLYSVPLVAAHFLSTLFDGIDKYCLKQFSTFYELGLYSVSFKIIAALRLVQSGFSMYWTPAAFEHYEKHRDDTSLYETVFENLLLFLISVSLLLIIFKDIIVLILSRQYSASAHIMPFLVFLPVMYTITEVSNLGIYFKKKMMYETYTFIILDVVAVGLNFVFLAKFGAKGAAMVISIVYLCYFYVRTFFSIRLYPMKFKLVKASIYFLILWAVAFVNTFVDCKVFEILSAAVALIMVLIIDRKLLKMWIWKCLNYMYSR</sequence>
<evidence type="ECO:0000256" key="1">
    <source>
        <dbReference type="ARBA" id="ARBA00004651"/>
    </source>
</evidence>
<feature type="transmembrane region" description="Helical" evidence="6">
    <location>
        <begin position="320"/>
        <end position="343"/>
    </location>
</feature>
<dbReference type="GO" id="GO:0005886">
    <property type="term" value="C:plasma membrane"/>
    <property type="evidence" value="ECO:0007669"/>
    <property type="project" value="UniProtKB-SubCell"/>
</dbReference>
<name>A0A6P1XZP1_9SPIR</name>
<feature type="transmembrane region" description="Helical" evidence="6">
    <location>
        <begin position="288"/>
        <end position="314"/>
    </location>
</feature>
<feature type="transmembrane region" description="Helical" evidence="6">
    <location>
        <begin position="355"/>
        <end position="374"/>
    </location>
</feature>